<dbReference type="AlphaFoldDB" id="A0A4U5M8S8"/>
<dbReference type="EMBL" id="AZBU02000009">
    <property type="protein sequence ID" value="TKR65379.1"/>
    <property type="molecule type" value="Genomic_DNA"/>
</dbReference>
<keyword evidence="1" id="KW-0472">Membrane</keyword>
<name>A0A4U5M8S8_STECR</name>
<sequence>MWTINTCLRIPFSTFPSLFRVSILFSFSGFLGTDAVIPLTLLLKGFFNQCSPTSDGVVLSGISVRLLEKGSLTSIF</sequence>
<keyword evidence="1" id="KW-0812">Transmembrane</keyword>
<accession>A0A4U5M8S8</accession>
<keyword evidence="1" id="KW-1133">Transmembrane helix</keyword>
<reference evidence="2 3" key="1">
    <citation type="journal article" date="2015" name="Genome Biol.">
        <title>Comparative genomics of Steinernema reveals deeply conserved gene regulatory networks.</title>
        <authorList>
            <person name="Dillman A.R."/>
            <person name="Macchietto M."/>
            <person name="Porter C.F."/>
            <person name="Rogers A."/>
            <person name="Williams B."/>
            <person name="Antoshechkin I."/>
            <person name="Lee M.M."/>
            <person name="Goodwin Z."/>
            <person name="Lu X."/>
            <person name="Lewis E.E."/>
            <person name="Goodrich-Blair H."/>
            <person name="Stock S.P."/>
            <person name="Adams B.J."/>
            <person name="Sternberg P.W."/>
            <person name="Mortazavi A."/>
        </authorList>
    </citation>
    <scope>NUCLEOTIDE SEQUENCE [LARGE SCALE GENOMIC DNA]</scope>
    <source>
        <strain evidence="2 3">ALL</strain>
    </source>
</reference>
<organism evidence="2 3">
    <name type="scientific">Steinernema carpocapsae</name>
    <name type="common">Entomopathogenic nematode</name>
    <dbReference type="NCBI Taxonomy" id="34508"/>
    <lineage>
        <taxon>Eukaryota</taxon>
        <taxon>Metazoa</taxon>
        <taxon>Ecdysozoa</taxon>
        <taxon>Nematoda</taxon>
        <taxon>Chromadorea</taxon>
        <taxon>Rhabditida</taxon>
        <taxon>Tylenchina</taxon>
        <taxon>Panagrolaimomorpha</taxon>
        <taxon>Strongyloidoidea</taxon>
        <taxon>Steinernematidae</taxon>
        <taxon>Steinernema</taxon>
    </lineage>
</organism>
<protein>
    <submittedName>
        <fullName evidence="2">Uncharacterized protein</fullName>
    </submittedName>
</protein>
<dbReference type="Proteomes" id="UP000298663">
    <property type="component" value="Unassembled WGS sequence"/>
</dbReference>
<keyword evidence="3" id="KW-1185">Reference proteome</keyword>
<reference evidence="2 3" key="2">
    <citation type="journal article" date="2019" name="G3 (Bethesda)">
        <title>Hybrid Assembly of the Genome of the Entomopathogenic Nematode Steinernema carpocapsae Identifies the X-Chromosome.</title>
        <authorList>
            <person name="Serra L."/>
            <person name="Macchietto M."/>
            <person name="Macias-Munoz A."/>
            <person name="McGill C.J."/>
            <person name="Rodriguez I.M."/>
            <person name="Rodriguez B."/>
            <person name="Murad R."/>
            <person name="Mortazavi A."/>
        </authorList>
    </citation>
    <scope>NUCLEOTIDE SEQUENCE [LARGE SCALE GENOMIC DNA]</scope>
    <source>
        <strain evidence="2 3">ALL</strain>
    </source>
</reference>
<feature type="transmembrane region" description="Helical" evidence="1">
    <location>
        <begin position="18"/>
        <end position="43"/>
    </location>
</feature>
<evidence type="ECO:0000313" key="2">
    <source>
        <dbReference type="EMBL" id="TKR65379.1"/>
    </source>
</evidence>
<proteinExistence type="predicted"/>
<comment type="caution">
    <text evidence="2">The sequence shown here is derived from an EMBL/GenBank/DDBJ whole genome shotgun (WGS) entry which is preliminary data.</text>
</comment>
<evidence type="ECO:0000313" key="3">
    <source>
        <dbReference type="Proteomes" id="UP000298663"/>
    </source>
</evidence>
<evidence type="ECO:0000256" key="1">
    <source>
        <dbReference type="SAM" id="Phobius"/>
    </source>
</evidence>
<gene>
    <name evidence="2" type="ORF">L596_025790</name>
</gene>